<evidence type="ECO:0000313" key="1">
    <source>
        <dbReference type="EMBL" id="MBE9069911.1"/>
    </source>
</evidence>
<accession>A0A928ZYR9</accession>
<comment type="caution">
    <text evidence="1">The sequence shown here is derived from an EMBL/GenBank/DDBJ whole genome shotgun (WGS) entry which is preliminary data.</text>
</comment>
<dbReference type="Proteomes" id="UP000615026">
    <property type="component" value="Unassembled WGS sequence"/>
</dbReference>
<sequence>MNSQQTELYNRLQAYSLDQPGAQFSFSQRLAQENCWSFAYTCRVIEEYKKFAFLAVAAGHPVTPSDQVDQVWHLHLTYTRSYWETFCPKILQTSLHHEPTQGGGTEHGKFVDWYTNTLASYRHFFGETPPKDIWSEPGDRFGQELEFVRVNLQRNWLLPKFYC</sequence>
<keyword evidence="2" id="KW-1185">Reference proteome</keyword>
<evidence type="ECO:0000313" key="2">
    <source>
        <dbReference type="Proteomes" id="UP000615026"/>
    </source>
</evidence>
<organism evidence="1 2">
    <name type="scientific">Leptolyngbya cf. ectocarpi LEGE 11479</name>
    <dbReference type="NCBI Taxonomy" id="1828722"/>
    <lineage>
        <taxon>Bacteria</taxon>
        <taxon>Bacillati</taxon>
        <taxon>Cyanobacteriota</taxon>
        <taxon>Cyanophyceae</taxon>
        <taxon>Leptolyngbyales</taxon>
        <taxon>Leptolyngbyaceae</taxon>
        <taxon>Leptolyngbya group</taxon>
        <taxon>Leptolyngbya</taxon>
    </lineage>
</organism>
<name>A0A928ZYR9_LEPEC</name>
<proteinExistence type="predicted"/>
<dbReference type="EMBL" id="JADEXP010000340">
    <property type="protein sequence ID" value="MBE9069911.1"/>
    <property type="molecule type" value="Genomic_DNA"/>
</dbReference>
<gene>
    <name evidence="1" type="ORF">IQ260_25040</name>
</gene>
<reference evidence="1" key="1">
    <citation type="submission" date="2020-10" db="EMBL/GenBank/DDBJ databases">
        <authorList>
            <person name="Castelo-Branco R."/>
            <person name="Eusebio N."/>
            <person name="Adriana R."/>
            <person name="Vieira A."/>
            <person name="Brugerolle De Fraissinette N."/>
            <person name="Rezende De Castro R."/>
            <person name="Schneider M.P."/>
            <person name="Vasconcelos V."/>
            <person name="Leao P.N."/>
        </authorList>
    </citation>
    <scope>NUCLEOTIDE SEQUENCE</scope>
    <source>
        <strain evidence="1">LEGE 11479</strain>
    </source>
</reference>
<dbReference type="RefSeq" id="WP_193995798.1">
    <property type="nucleotide sequence ID" value="NZ_JADEXP010000340.1"/>
</dbReference>
<protein>
    <submittedName>
        <fullName evidence="1">Uncharacterized protein</fullName>
    </submittedName>
</protein>
<dbReference type="AlphaFoldDB" id="A0A928ZYR9"/>